<feature type="transmembrane region" description="Helical" evidence="7">
    <location>
        <begin position="255"/>
        <end position="276"/>
    </location>
</feature>
<dbReference type="Gene3D" id="3.60.15.10">
    <property type="entry name" value="Ribonuclease Z/Hydroxyacylglutathione hydrolase-like"/>
    <property type="match status" value="1"/>
</dbReference>
<dbReference type="Pfam" id="PF03772">
    <property type="entry name" value="Competence"/>
    <property type="match status" value="1"/>
</dbReference>
<feature type="transmembrane region" description="Helical" evidence="7">
    <location>
        <begin position="471"/>
        <end position="494"/>
    </location>
</feature>
<dbReference type="EMBL" id="BJVI01000004">
    <property type="protein sequence ID" value="GEL16844.1"/>
    <property type="molecule type" value="Genomic_DNA"/>
</dbReference>
<feature type="transmembrane region" description="Helical" evidence="7">
    <location>
        <begin position="501"/>
        <end position="520"/>
    </location>
</feature>
<feature type="transmembrane region" description="Helical" evidence="7">
    <location>
        <begin position="283"/>
        <end position="299"/>
    </location>
</feature>
<dbReference type="InterPro" id="IPR001279">
    <property type="entry name" value="Metallo-B-lactamas"/>
</dbReference>
<feature type="transmembrane region" description="Helical" evidence="7">
    <location>
        <begin position="384"/>
        <end position="402"/>
    </location>
</feature>
<evidence type="ECO:0000256" key="5">
    <source>
        <dbReference type="ARBA" id="ARBA00023136"/>
    </source>
</evidence>
<dbReference type="InterPro" id="IPR052159">
    <property type="entry name" value="Competence_DNA_uptake"/>
</dbReference>
<comment type="subcellular location">
    <subcellularLocation>
        <location evidence="1">Cell membrane</location>
        <topology evidence="1">Multi-pass membrane protein</topology>
    </subcellularLocation>
</comment>
<keyword evidence="5 7" id="KW-0472">Membrane</keyword>
<dbReference type="Pfam" id="PF00753">
    <property type="entry name" value="Lactamase_B"/>
    <property type="match status" value="1"/>
</dbReference>
<keyword evidence="3 7" id="KW-0812">Transmembrane</keyword>
<feature type="region of interest" description="Disordered" evidence="6">
    <location>
        <begin position="1037"/>
        <end position="1097"/>
    </location>
</feature>
<feature type="transmembrane region" description="Helical" evidence="7">
    <location>
        <begin position="20"/>
        <end position="53"/>
    </location>
</feature>
<feature type="domain" description="Metallo-beta-lactamase" evidence="8">
    <location>
        <begin position="538"/>
        <end position="738"/>
    </location>
</feature>
<evidence type="ECO:0000256" key="6">
    <source>
        <dbReference type="SAM" id="MobiDB-lite"/>
    </source>
</evidence>
<dbReference type="InterPro" id="IPR036866">
    <property type="entry name" value="RibonucZ/Hydroxyglut_hydro"/>
</dbReference>
<dbReference type="PANTHER" id="PTHR30619:SF1">
    <property type="entry name" value="RECOMBINATION PROTEIN 2"/>
    <property type="match status" value="1"/>
</dbReference>
<dbReference type="SMART" id="SM00849">
    <property type="entry name" value="Lactamase_B"/>
    <property type="match status" value="1"/>
</dbReference>
<feature type="region of interest" description="Disordered" evidence="6">
    <location>
        <begin position="1284"/>
        <end position="1313"/>
    </location>
</feature>
<protein>
    <recommendedName>
        <fullName evidence="8">Metallo-beta-lactamase domain-containing protein</fullName>
    </recommendedName>
</protein>
<evidence type="ECO:0000313" key="10">
    <source>
        <dbReference type="Proteomes" id="UP000321328"/>
    </source>
</evidence>
<evidence type="ECO:0000256" key="4">
    <source>
        <dbReference type="ARBA" id="ARBA00022989"/>
    </source>
</evidence>
<gene>
    <name evidence="9" type="ORF">PA7_06810</name>
</gene>
<dbReference type="NCBIfam" id="TIGR00360">
    <property type="entry name" value="ComEC_N-term"/>
    <property type="match status" value="1"/>
</dbReference>
<feature type="region of interest" description="Disordered" evidence="6">
    <location>
        <begin position="781"/>
        <end position="820"/>
    </location>
</feature>
<evidence type="ECO:0000256" key="1">
    <source>
        <dbReference type="ARBA" id="ARBA00004651"/>
    </source>
</evidence>
<name>A0A511CZY7_9PSEU</name>
<dbReference type="PANTHER" id="PTHR30619">
    <property type="entry name" value="DNA INTERNALIZATION/COMPETENCE PROTEIN COMEC/REC2"/>
    <property type="match status" value="1"/>
</dbReference>
<organism evidence="9 10">
    <name type="scientific">Pseudonocardia asaccharolytica DSM 44247 = NBRC 16224</name>
    <dbReference type="NCBI Taxonomy" id="1123024"/>
    <lineage>
        <taxon>Bacteria</taxon>
        <taxon>Bacillati</taxon>
        <taxon>Actinomycetota</taxon>
        <taxon>Actinomycetes</taxon>
        <taxon>Pseudonocardiales</taxon>
        <taxon>Pseudonocardiaceae</taxon>
        <taxon>Pseudonocardia</taxon>
    </lineage>
</organism>
<accession>A0A511CZY7</accession>
<evidence type="ECO:0000259" key="8">
    <source>
        <dbReference type="SMART" id="SM00849"/>
    </source>
</evidence>
<feature type="transmembrane region" description="Helical" evidence="7">
    <location>
        <begin position="408"/>
        <end position="434"/>
    </location>
</feature>
<feature type="compositionally biased region" description="Low complexity" evidence="6">
    <location>
        <begin position="1292"/>
        <end position="1304"/>
    </location>
</feature>
<evidence type="ECO:0000256" key="3">
    <source>
        <dbReference type="ARBA" id="ARBA00022692"/>
    </source>
</evidence>
<keyword evidence="4 7" id="KW-1133">Transmembrane helix</keyword>
<feature type="transmembrane region" description="Helical" evidence="7">
    <location>
        <begin position="60"/>
        <end position="84"/>
    </location>
</feature>
<proteinExistence type="predicted"/>
<dbReference type="Proteomes" id="UP000321328">
    <property type="component" value="Unassembled WGS sequence"/>
</dbReference>
<dbReference type="InterPro" id="IPR004477">
    <property type="entry name" value="ComEC_N"/>
</dbReference>
<evidence type="ECO:0000256" key="2">
    <source>
        <dbReference type="ARBA" id="ARBA00022475"/>
    </source>
</evidence>
<feature type="transmembrane region" description="Helical" evidence="7">
    <location>
        <begin position="351"/>
        <end position="372"/>
    </location>
</feature>
<comment type="caution">
    <text evidence="9">The sequence shown here is derived from an EMBL/GenBank/DDBJ whole genome shotgun (WGS) entry which is preliminary data.</text>
</comment>
<reference evidence="9 10" key="1">
    <citation type="submission" date="2019-07" db="EMBL/GenBank/DDBJ databases">
        <title>Whole genome shotgun sequence of Pseudonocardia asaccharolytica NBRC 16224.</title>
        <authorList>
            <person name="Hosoyama A."/>
            <person name="Uohara A."/>
            <person name="Ohji S."/>
            <person name="Ichikawa N."/>
        </authorList>
    </citation>
    <scope>NUCLEOTIDE SEQUENCE [LARGE SCALE GENOMIC DNA]</scope>
    <source>
        <strain evidence="9 10">NBRC 16224</strain>
    </source>
</reference>
<keyword evidence="10" id="KW-1185">Reference proteome</keyword>
<evidence type="ECO:0000256" key="7">
    <source>
        <dbReference type="SAM" id="Phobius"/>
    </source>
</evidence>
<dbReference type="InterPro" id="IPR035681">
    <property type="entry name" value="ComA-like_MBL"/>
</dbReference>
<dbReference type="CDD" id="cd07731">
    <property type="entry name" value="ComA-like_MBL-fold"/>
    <property type="match status" value="1"/>
</dbReference>
<evidence type="ECO:0000313" key="9">
    <source>
        <dbReference type="EMBL" id="GEL16844.1"/>
    </source>
</evidence>
<sequence length="1313" mass="133476">MAAPDEPRAPVDLRLVPAALAAWATMLLGLLAGTLAALVVTGVATVAAAAAALLTRRRRWPAAVLAAAGAAAAAGVLVSTHAFLVQGHPLAAAAERGASATLRVELSDDPRPLRGAGYGSRPGGVTQVLVPAELVSIQIGAETWVSAGRVVLLAPPEGWAELLPGQQVTADGRLVPAQRRDLTIAVLRVADPPRDIGPPSWWQGAAGVLRDGLRDAARVLPDGSAGLLPGLAIGDTRGVPAEVEEDFRAAGLTHLTAVSGANLAIIGGAVLGLLRLLRADPRLAAVCAGAAILGFVVLARPSPSVLRAAVMGGVVLLALALGRRRSAVPALAAAALALLLADPRLAIDPGFALSALATAALVLVAPGWAGALRRRGVPPGAAEALVVPTAAGLATAPLIAGLSGQVSLVSVVANLLVVPAVAPATVLGVLAAALSPLSAPLAQGCAWLAGPAVGWLVTVADRAAAVPGALVAWPTGWGGAMLLAGVLLAAIALGRSPRRRTVLLAALLGLLLVLVPTRIVPPGWPPIGWAVVACDVGQGDALVLATGRPGRAVLIDAGPEDGPVDGCLRRLGIRALDLVVLSHLHADHVGGLAGALRGRAAGAVAVGPSRQPGWALELVGRQAAAAGAPLVGLVAGQRLAWPALTLEVIGPAHPAEWVDPDDGTAVNDGSLVVRAATAAGTVLLTGDVELAGQADLLAAGIPLRADVLKMPHHGSRYSSAAFLSAVAPRVALVSVGAGNTYRHPSPHLMDVLIRAGVAVRRTDLAGDTAVVTARDNAGTDELTLVSRGDPLPARRRRRRSAAPGQNLADSLGGGRHARGRADLTGHCVEGLESVPGDQQDGLGVRVELPGFDQLLRGRDGDPARGLSEHALRAGEQPDPLDDLLVGDVTDRPAGAADDVEHVGAVGRIADGQRSRDRVGADRRDEIVAVLERLRDRRAAGGLGAEHPIPGGLDQTQRGELGEALVHLGQLRARRHRDDDLVGQPPAELLGHLVSQGLGTLGVVRPDVDVHERPVVMFGGELGGEPVHVVVGAVHGDQGAAVDGGGEDLGRFQRGGDEDDRVPTRPGRRGGDRIGEVPGGGAAQHGEAELTGRGQRDGDDPVLEGVGGVSGVVLHPQLPYVQLGGEPVGLDEPGQPGLGVGVGPDVGGNRQQMAVAPDRLRAGLDRLAGDPGELVGDLERAEALRAGELGGECGPMAALAAGEGTSGPEIESGGLDVGSQCHREVSSSSPRAAGRNWHRDRRARCSRDAGCRGFVGPFPLPLWMSHMRLSPGYQRRVRRDRGHVTIRTPVPPSRGSISGSRITSPGAGGPPWRA</sequence>
<keyword evidence="2" id="KW-1003">Cell membrane</keyword>
<dbReference type="SUPFAM" id="SSF56281">
    <property type="entry name" value="Metallo-hydrolase/oxidoreductase"/>
    <property type="match status" value="1"/>
</dbReference>
<feature type="compositionally biased region" description="Basic and acidic residues" evidence="6">
    <location>
        <begin position="1085"/>
        <end position="1097"/>
    </location>
</feature>
<feature type="transmembrane region" description="Helical" evidence="7">
    <location>
        <begin position="305"/>
        <end position="321"/>
    </location>
</feature>
<dbReference type="GO" id="GO:0005886">
    <property type="term" value="C:plasma membrane"/>
    <property type="evidence" value="ECO:0007669"/>
    <property type="project" value="UniProtKB-SubCell"/>
</dbReference>